<dbReference type="Proteomes" id="UP000622245">
    <property type="component" value="Unassembled WGS sequence"/>
</dbReference>
<proteinExistence type="predicted"/>
<protein>
    <submittedName>
        <fullName evidence="1">Uncharacterized protein</fullName>
    </submittedName>
</protein>
<sequence length="66" mass="6935">MTAISAGLAQLRVDIDALVDTAERRPTASRRAALVDVHHQLRLLGQRVNAALGAPPISADDSSPHA</sequence>
<evidence type="ECO:0000313" key="1">
    <source>
        <dbReference type="EMBL" id="MBM0277017.1"/>
    </source>
</evidence>
<organism evidence="1 2">
    <name type="scientific">Micromonospora tarensis</name>
    <dbReference type="NCBI Taxonomy" id="2806100"/>
    <lineage>
        <taxon>Bacteria</taxon>
        <taxon>Bacillati</taxon>
        <taxon>Actinomycetota</taxon>
        <taxon>Actinomycetes</taxon>
        <taxon>Micromonosporales</taxon>
        <taxon>Micromonosporaceae</taxon>
        <taxon>Micromonospora</taxon>
    </lineage>
</organism>
<evidence type="ECO:0000313" key="2">
    <source>
        <dbReference type="Proteomes" id="UP000622245"/>
    </source>
</evidence>
<keyword evidence="2" id="KW-1185">Reference proteome</keyword>
<dbReference type="EMBL" id="JAEVHL010000080">
    <property type="protein sequence ID" value="MBM0277017.1"/>
    <property type="molecule type" value="Genomic_DNA"/>
</dbReference>
<accession>A0ABS1YI19</accession>
<name>A0ABS1YI19_9ACTN</name>
<gene>
    <name evidence="1" type="ORF">JM949_17240</name>
</gene>
<reference evidence="1 2" key="1">
    <citation type="submission" date="2021-01" db="EMBL/GenBank/DDBJ databases">
        <title>Draft genome sequence of Micromonospora sp. strain STR1s_6.</title>
        <authorList>
            <person name="Karlyshev A."/>
            <person name="Jawad R."/>
        </authorList>
    </citation>
    <scope>NUCLEOTIDE SEQUENCE [LARGE SCALE GENOMIC DNA]</scope>
    <source>
        <strain evidence="1 2">STR1S-6</strain>
    </source>
</reference>
<comment type="caution">
    <text evidence="1">The sequence shown here is derived from an EMBL/GenBank/DDBJ whole genome shotgun (WGS) entry which is preliminary data.</text>
</comment>